<protein>
    <submittedName>
        <fullName evidence="1">Uncharacterized protein</fullName>
    </submittedName>
</protein>
<comment type="caution">
    <text evidence="1">The sequence shown here is derived from an EMBL/GenBank/DDBJ whole genome shotgun (WGS) entry which is preliminary data.</text>
</comment>
<reference evidence="1 2" key="2">
    <citation type="submission" date="2018-06" db="EMBL/GenBank/DDBJ databases">
        <title>Metagenomic assembly of (sub)arctic Cyanobacteria and their associated microbiome from non-axenic cultures.</title>
        <authorList>
            <person name="Baurain D."/>
        </authorList>
    </citation>
    <scope>NUCLEOTIDE SEQUENCE [LARGE SCALE GENOMIC DNA]</scope>
    <source>
        <strain evidence="1">ULC027bin1</strain>
    </source>
</reference>
<dbReference type="AlphaFoldDB" id="A0A2W4YWM4"/>
<sequence>MDKKQDLTNCLQLAWNGLRDGAIPIAADSGTYLQAANLAGWAVAYEAEALGFGDNGASNNSFCGKLLERFFGTHPYSGTTAEFYCGLRYDMSQIDMEKLCSATTTMEERDAIMRTLPGYIEK</sequence>
<evidence type="ECO:0000313" key="2">
    <source>
        <dbReference type="Proteomes" id="UP000249794"/>
    </source>
</evidence>
<evidence type="ECO:0000313" key="1">
    <source>
        <dbReference type="EMBL" id="PZO50585.1"/>
    </source>
</evidence>
<reference evidence="2" key="1">
    <citation type="submission" date="2018-04" db="EMBL/GenBank/DDBJ databases">
        <authorList>
            <person name="Cornet L."/>
        </authorList>
    </citation>
    <scope>NUCLEOTIDE SEQUENCE [LARGE SCALE GENOMIC DNA]</scope>
</reference>
<organism evidence="1 2">
    <name type="scientific">Phormidesmis priestleyi</name>
    <dbReference type="NCBI Taxonomy" id="268141"/>
    <lineage>
        <taxon>Bacteria</taxon>
        <taxon>Bacillati</taxon>
        <taxon>Cyanobacteriota</taxon>
        <taxon>Cyanophyceae</taxon>
        <taxon>Leptolyngbyales</taxon>
        <taxon>Leptolyngbyaceae</taxon>
        <taxon>Phormidesmis</taxon>
    </lineage>
</organism>
<name>A0A2W4YWM4_9CYAN</name>
<gene>
    <name evidence="1" type="ORF">DCF15_15675</name>
</gene>
<dbReference type="Proteomes" id="UP000249794">
    <property type="component" value="Unassembled WGS sequence"/>
</dbReference>
<proteinExistence type="predicted"/>
<accession>A0A2W4YWM4</accession>
<dbReference type="EMBL" id="QBMP01000185">
    <property type="protein sequence ID" value="PZO50585.1"/>
    <property type="molecule type" value="Genomic_DNA"/>
</dbReference>